<dbReference type="Proteomes" id="UP001345963">
    <property type="component" value="Unassembled WGS sequence"/>
</dbReference>
<proteinExistence type="predicted"/>
<keyword evidence="3" id="KW-1185">Reference proteome</keyword>
<feature type="region of interest" description="Disordered" evidence="1">
    <location>
        <begin position="1"/>
        <end position="86"/>
    </location>
</feature>
<dbReference type="EMBL" id="JAHUTI010070588">
    <property type="protein sequence ID" value="MED6255244.1"/>
    <property type="molecule type" value="Genomic_DNA"/>
</dbReference>
<organism evidence="2 3">
    <name type="scientific">Ataeniobius toweri</name>
    <dbReference type="NCBI Taxonomy" id="208326"/>
    <lineage>
        <taxon>Eukaryota</taxon>
        <taxon>Metazoa</taxon>
        <taxon>Chordata</taxon>
        <taxon>Craniata</taxon>
        <taxon>Vertebrata</taxon>
        <taxon>Euteleostomi</taxon>
        <taxon>Actinopterygii</taxon>
        <taxon>Neopterygii</taxon>
        <taxon>Teleostei</taxon>
        <taxon>Neoteleostei</taxon>
        <taxon>Acanthomorphata</taxon>
        <taxon>Ovalentaria</taxon>
        <taxon>Atherinomorphae</taxon>
        <taxon>Cyprinodontiformes</taxon>
        <taxon>Goodeidae</taxon>
        <taxon>Ataeniobius</taxon>
    </lineage>
</organism>
<evidence type="ECO:0000313" key="2">
    <source>
        <dbReference type="EMBL" id="MED6255244.1"/>
    </source>
</evidence>
<evidence type="ECO:0000256" key="1">
    <source>
        <dbReference type="SAM" id="MobiDB-lite"/>
    </source>
</evidence>
<accession>A0ABU7BY47</accession>
<sequence>MTGGSSPEKDQASEPGPADLSCQPVSASSMRHRHLRRPPTMSTATAELSKSAAAVGELSTAAPTAAELSTSSAAKPSGPHLGQADRHFLDQLHKAFNPFKS</sequence>
<comment type="caution">
    <text evidence="2">The sequence shown here is derived from an EMBL/GenBank/DDBJ whole genome shotgun (WGS) entry which is preliminary data.</text>
</comment>
<reference evidence="2 3" key="1">
    <citation type="submission" date="2021-07" db="EMBL/GenBank/DDBJ databases">
        <authorList>
            <person name="Palmer J.M."/>
        </authorList>
    </citation>
    <scope>NUCLEOTIDE SEQUENCE [LARGE SCALE GENOMIC DNA]</scope>
    <source>
        <strain evidence="2 3">AT_MEX2019</strain>
        <tissue evidence="2">Muscle</tissue>
    </source>
</reference>
<name>A0ABU7BY47_9TELE</name>
<protein>
    <submittedName>
        <fullName evidence="2">Uncharacterized protein</fullName>
    </submittedName>
</protein>
<evidence type="ECO:0000313" key="3">
    <source>
        <dbReference type="Proteomes" id="UP001345963"/>
    </source>
</evidence>
<gene>
    <name evidence="2" type="ORF">ATANTOWER_006602</name>
</gene>